<reference evidence="4 5" key="1">
    <citation type="submission" date="2016-11" db="EMBL/GenBank/DDBJ databases">
        <authorList>
            <person name="Jaros S."/>
            <person name="Januszkiewicz K."/>
            <person name="Wedrychowicz H."/>
        </authorList>
    </citation>
    <scope>NUCLEOTIDE SEQUENCE [LARGE SCALE GENOMIC DNA]</scope>
    <source>
        <strain evidence="4 5">DSM 6191</strain>
    </source>
</reference>
<comment type="similarity">
    <text evidence="1">Belongs to the isochorismatase family.</text>
</comment>
<evidence type="ECO:0000313" key="5">
    <source>
        <dbReference type="Proteomes" id="UP000184241"/>
    </source>
</evidence>
<keyword evidence="2" id="KW-0378">Hydrolase</keyword>
<accession>A0A1M5ZPT3</accession>
<organism evidence="4 5">
    <name type="scientific">Clostridium intestinale DSM 6191</name>
    <dbReference type="NCBI Taxonomy" id="1121320"/>
    <lineage>
        <taxon>Bacteria</taxon>
        <taxon>Bacillati</taxon>
        <taxon>Bacillota</taxon>
        <taxon>Clostridia</taxon>
        <taxon>Eubacteriales</taxon>
        <taxon>Clostridiaceae</taxon>
        <taxon>Clostridium</taxon>
    </lineage>
</organism>
<evidence type="ECO:0000256" key="1">
    <source>
        <dbReference type="ARBA" id="ARBA00006336"/>
    </source>
</evidence>
<name>A0A1M5ZPT3_9CLOT</name>
<dbReference type="GO" id="GO:0016787">
    <property type="term" value="F:hydrolase activity"/>
    <property type="evidence" value="ECO:0007669"/>
    <property type="project" value="UniProtKB-KW"/>
</dbReference>
<dbReference type="Gene3D" id="3.40.50.850">
    <property type="entry name" value="Isochorismatase-like"/>
    <property type="match status" value="1"/>
</dbReference>
<evidence type="ECO:0000256" key="2">
    <source>
        <dbReference type="ARBA" id="ARBA00022801"/>
    </source>
</evidence>
<dbReference type="PANTHER" id="PTHR43540">
    <property type="entry name" value="PEROXYUREIDOACRYLATE/UREIDOACRYLATE AMIDOHYDROLASE-RELATED"/>
    <property type="match status" value="1"/>
</dbReference>
<gene>
    <name evidence="4" type="ORF">SAMN02745941_03218</name>
</gene>
<evidence type="ECO:0000313" key="4">
    <source>
        <dbReference type="EMBL" id="SHI26230.1"/>
    </source>
</evidence>
<dbReference type="AlphaFoldDB" id="A0A1M5ZPT3"/>
<proteinExistence type="inferred from homology"/>
<dbReference type="PANTHER" id="PTHR43540:SF14">
    <property type="entry name" value="ISOCHORISMATASE"/>
    <property type="match status" value="1"/>
</dbReference>
<dbReference type="RefSeq" id="WP_073021098.1">
    <property type="nucleotide sequence ID" value="NZ_FQXU01000010.1"/>
</dbReference>
<dbReference type="SUPFAM" id="SSF52499">
    <property type="entry name" value="Isochorismatase-like hydrolases"/>
    <property type="match status" value="1"/>
</dbReference>
<dbReference type="InterPro" id="IPR050272">
    <property type="entry name" value="Isochorismatase-like_hydrls"/>
</dbReference>
<evidence type="ECO:0000259" key="3">
    <source>
        <dbReference type="Pfam" id="PF00857"/>
    </source>
</evidence>
<dbReference type="CDD" id="cd01014">
    <property type="entry name" value="nicotinamidase_related"/>
    <property type="match status" value="1"/>
</dbReference>
<dbReference type="InterPro" id="IPR036380">
    <property type="entry name" value="Isochorismatase-like_sf"/>
</dbReference>
<feature type="domain" description="Isochorismatase-like" evidence="3">
    <location>
        <begin position="5"/>
        <end position="144"/>
    </location>
</feature>
<dbReference type="EMBL" id="FQXU01000010">
    <property type="protein sequence ID" value="SHI26230.1"/>
    <property type="molecule type" value="Genomic_DNA"/>
</dbReference>
<dbReference type="InterPro" id="IPR000868">
    <property type="entry name" value="Isochorismatase-like_dom"/>
</dbReference>
<protein>
    <submittedName>
        <fullName evidence="4">Nicotinamidase-related amidase</fullName>
    </submittedName>
</protein>
<dbReference type="Proteomes" id="UP000184241">
    <property type="component" value="Unassembled WGS sequence"/>
</dbReference>
<sequence length="173" mass="19997">MNKEALLIIDVQLAMFMCDGGVYRGEETLANIKTLLERAREKETPVIFVQHTVDYDSPYKRGTETWNIHPEITPRENEVVVAKTKCDSFFKTNLEEVLKEKGIEKLTIVGMQTEFCVDTTIRAAFSKEYKNTFVRGCHTTFDTEVLKAEDIIKHHERTWGSFGELKNLEDIIF</sequence>
<dbReference type="Pfam" id="PF00857">
    <property type="entry name" value="Isochorismatase"/>
    <property type="match status" value="1"/>
</dbReference>